<dbReference type="Proteomes" id="UP000192758">
    <property type="component" value="Unassembled WGS sequence"/>
</dbReference>
<keyword evidence="3" id="KW-1185">Reference proteome</keyword>
<gene>
    <name evidence="2" type="ORF">EHP00_873</name>
</gene>
<proteinExistence type="predicted"/>
<dbReference type="AlphaFoldDB" id="A0A1W0E403"/>
<evidence type="ECO:0008006" key="4">
    <source>
        <dbReference type="Google" id="ProtNLM"/>
    </source>
</evidence>
<comment type="caution">
    <text evidence="2">The sequence shown here is derived from an EMBL/GenBank/DDBJ whole genome shotgun (WGS) entry which is preliminary data.</text>
</comment>
<evidence type="ECO:0000313" key="2">
    <source>
        <dbReference type="EMBL" id="OQS53942.1"/>
    </source>
</evidence>
<name>A0A1W0E403_9MICR</name>
<keyword evidence="1" id="KW-0732">Signal</keyword>
<feature type="signal peptide" evidence="1">
    <location>
        <begin position="1"/>
        <end position="27"/>
    </location>
</feature>
<feature type="chain" id="PRO_5012912861" description="Fam-b protein" evidence="1">
    <location>
        <begin position="28"/>
        <end position="212"/>
    </location>
</feature>
<reference evidence="2 3" key="1">
    <citation type="journal article" date="2017" name="Environ. Microbiol.">
        <title>Decay of the glycolytic pathway and adaptation to intranuclear parasitism within Enterocytozoonidae microsporidia.</title>
        <authorList>
            <person name="Wiredu Boakye D."/>
            <person name="Jaroenlak P."/>
            <person name="Prachumwat A."/>
            <person name="Williams T.A."/>
            <person name="Bateman K.S."/>
            <person name="Itsathitphaisarn O."/>
            <person name="Sritunyalucksana K."/>
            <person name="Paszkiewicz K.H."/>
            <person name="Moore K.A."/>
            <person name="Stentiford G.D."/>
            <person name="Williams B.A."/>
        </authorList>
    </citation>
    <scope>NUCLEOTIDE SEQUENCE [LARGE SCALE GENOMIC DNA]</scope>
    <source>
        <strain evidence="2 3">TH1</strain>
    </source>
</reference>
<sequence>MFIYLSHNFIFIFYLFNLLTNIKCAFGNNLSNNCEFYKEIPYSHETNVNDNLYSNSNDCLNKNYNYNLPGSSAQNHDGQNVVELSNELFQNQKINDNETFIKYVNCIHKKIATFSNSLDQVNDMRHKDNTFFTFKESDKREESKDFIIEFNYLKECFENLKRQPWYGNLSYNGNVRIEMLNRDLDKIKSKLKTKNKKTNKSKIKNETYKFYD</sequence>
<organism evidence="2 3">
    <name type="scientific">Ecytonucleospora hepatopenaei</name>
    <dbReference type="NCBI Taxonomy" id="646526"/>
    <lineage>
        <taxon>Eukaryota</taxon>
        <taxon>Fungi</taxon>
        <taxon>Fungi incertae sedis</taxon>
        <taxon>Microsporidia</taxon>
        <taxon>Enterocytozoonidae</taxon>
        <taxon>Ecytonucleospora</taxon>
    </lineage>
</organism>
<dbReference type="EMBL" id="MNPJ01000024">
    <property type="protein sequence ID" value="OQS53942.1"/>
    <property type="molecule type" value="Genomic_DNA"/>
</dbReference>
<protein>
    <recommendedName>
        <fullName evidence="4">Fam-b protein</fullName>
    </recommendedName>
</protein>
<evidence type="ECO:0000256" key="1">
    <source>
        <dbReference type="SAM" id="SignalP"/>
    </source>
</evidence>
<evidence type="ECO:0000313" key="3">
    <source>
        <dbReference type="Proteomes" id="UP000192758"/>
    </source>
</evidence>
<accession>A0A1W0E403</accession>
<dbReference type="VEuPathDB" id="MicrosporidiaDB:EHP00_873"/>